<evidence type="ECO:0000313" key="15">
    <source>
        <dbReference type="Proteomes" id="UP000694558"/>
    </source>
</evidence>
<name>A0A8D3BIF6_SCOMX</name>
<keyword evidence="6" id="KW-1133">Transmembrane helix</keyword>
<evidence type="ECO:0000256" key="3">
    <source>
        <dbReference type="ARBA" id="ARBA00022729"/>
    </source>
</evidence>
<evidence type="ECO:0000256" key="5">
    <source>
        <dbReference type="ARBA" id="ARBA00022889"/>
    </source>
</evidence>
<dbReference type="RefSeq" id="XP_047189742.1">
    <property type="nucleotide sequence ID" value="XM_047333786.1"/>
</dbReference>
<feature type="chain" id="PRO_5034684848" description="Ig-like domain-containing protein" evidence="12">
    <location>
        <begin position="22"/>
        <end position="367"/>
    </location>
</feature>
<dbReference type="KEGG" id="smau:118312191"/>
<dbReference type="InterPro" id="IPR013783">
    <property type="entry name" value="Ig-like_fold"/>
</dbReference>
<evidence type="ECO:0000256" key="1">
    <source>
        <dbReference type="ARBA" id="ARBA00004479"/>
    </source>
</evidence>
<keyword evidence="7" id="KW-0472">Membrane</keyword>
<organism evidence="14 15">
    <name type="scientific">Scophthalmus maximus</name>
    <name type="common">Turbot</name>
    <name type="synonym">Psetta maxima</name>
    <dbReference type="NCBI Taxonomy" id="52904"/>
    <lineage>
        <taxon>Eukaryota</taxon>
        <taxon>Metazoa</taxon>
        <taxon>Chordata</taxon>
        <taxon>Craniata</taxon>
        <taxon>Vertebrata</taxon>
        <taxon>Euteleostomi</taxon>
        <taxon>Actinopterygii</taxon>
        <taxon>Neopterygii</taxon>
        <taxon>Teleostei</taxon>
        <taxon>Neoteleostei</taxon>
        <taxon>Acanthomorphata</taxon>
        <taxon>Carangaria</taxon>
        <taxon>Pleuronectiformes</taxon>
        <taxon>Pleuronectoidei</taxon>
        <taxon>Scophthalmidae</taxon>
        <taxon>Scophthalmus</taxon>
    </lineage>
</organism>
<dbReference type="PRINTS" id="PR01472">
    <property type="entry name" value="ICAMVCAM1"/>
</dbReference>
<keyword evidence="5" id="KW-0130">Cell adhesion</keyword>
<dbReference type="GeneID" id="118312191"/>
<dbReference type="InterPro" id="IPR007110">
    <property type="entry name" value="Ig-like_dom"/>
</dbReference>
<dbReference type="GO" id="GO:0005178">
    <property type="term" value="F:integrin binding"/>
    <property type="evidence" value="ECO:0007669"/>
    <property type="project" value="InterPro"/>
</dbReference>
<evidence type="ECO:0000256" key="10">
    <source>
        <dbReference type="ARBA" id="ARBA00023319"/>
    </source>
</evidence>
<keyword evidence="3 12" id="KW-0732">Signal</keyword>
<dbReference type="GO" id="GO:0098609">
    <property type="term" value="P:cell-cell adhesion"/>
    <property type="evidence" value="ECO:0007669"/>
    <property type="project" value="InterPro"/>
</dbReference>
<dbReference type="InterPro" id="IPR003599">
    <property type="entry name" value="Ig_sub"/>
</dbReference>
<evidence type="ECO:0000256" key="7">
    <source>
        <dbReference type="ARBA" id="ARBA00023136"/>
    </source>
</evidence>
<evidence type="ECO:0000259" key="13">
    <source>
        <dbReference type="PROSITE" id="PS50835"/>
    </source>
</evidence>
<dbReference type="InterPro" id="IPR013098">
    <property type="entry name" value="Ig_I-set"/>
</dbReference>
<dbReference type="PANTHER" id="PTHR13771:SF9">
    <property type="entry name" value="INTERCELLULAR ADHESION MOLECULE 5"/>
    <property type="match status" value="1"/>
</dbReference>
<dbReference type="AlphaFoldDB" id="A0A8D3BIF6"/>
<comment type="subcellular location">
    <subcellularLocation>
        <location evidence="1">Membrane</location>
        <topology evidence="1">Single-pass type I membrane protein</topology>
    </subcellularLocation>
</comment>
<sequence>MIVSGRPITLLLIRLWGSVTSLSTCTPAPPLSSQISPPSPSPSNLPPSLTVPPSRPALVAASTTTGESAERARCPMRMSPSAVVVRFDDPVTANCSVPEKGFSLLGWSVSLAAPEATMDRFLVWRVDRMTDWSIEPMCYVLSDQGGQCHMHLPVIVYKPPDHVAISLQSHAGPMFEGHPYTLQCEVRDVAPVRRLTVTFYKGQTSLCQLRSDDAERTPVNKSFAVDIIPAKEDDGVQYWCEAKLDLGPEGPRPPPAATSQKLNATVLFGPHLICPTKLQVREGESLACEVRGNPRPSVTWFRDGQVVALPANSSRRHAGKYTVWTKGHLGQKNFTVEVEVLADSGTANSCNGYFLLAVLLIQTTRWL</sequence>
<evidence type="ECO:0000256" key="2">
    <source>
        <dbReference type="ARBA" id="ARBA00022692"/>
    </source>
</evidence>
<dbReference type="RefSeq" id="XP_035492484.1">
    <property type="nucleotide sequence ID" value="XM_035636591.2"/>
</dbReference>
<dbReference type="GO" id="GO:0005886">
    <property type="term" value="C:plasma membrane"/>
    <property type="evidence" value="ECO:0007669"/>
    <property type="project" value="TreeGrafter"/>
</dbReference>
<dbReference type="Ensembl" id="ENSSMAT00000035191.2">
    <property type="protein sequence ID" value="ENSSMAP00000034748.2"/>
    <property type="gene ID" value="ENSSMAG00000021246.2"/>
</dbReference>
<reference evidence="14" key="2">
    <citation type="submission" date="2025-08" db="UniProtKB">
        <authorList>
            <consortium name="Ensembl"/>
        </authorList>
    </citation>
    <scope>IDENTIFICATION</scope>
</reference>
<keyword evidence="10" id="KW-0393">Immunoglobulin domain</keyword>
<feature type="compositionally biased region" description="Pro residues" evidence="11">
    <location>
        <begin position="37"/>
        <end position="55"/>
    </location>
</feature>
<dbReference type="Pfam" id="PF07679">
    <property type="entry name" value="I-set"/>
    <property type="match status" value="1"/>
</dbReference>
<feature type="region of interest" description="Disordered" evidence="11">
    <location>
        <begin position="27"/>
        <end position="55"/>
    </location>
</feature>
<dbReference type="InterPro" id="IPR036179">
    <property type="entry name" value="Ig-like_dom_sf"/>
</dbReference>
<dbReference type="Proteomes" id="UP000694558">
    <property type="component" value="Chromosome 8"/>
</dbReference>
<dbReference type="SMART" id="SM00409">
    <property type="entry name" value="IG"/>
    <property type="match status" value="2"/>
</dbReference>
<dbReference type="InterPro" id="IPR003987">
    <property type="entry name" value="ICAM_VCAM_N"/>
</dbReference>
<keyword evidence="4" id="KW-0677">Repeat</keyword>
<dbReference type="SUPFAM" id="SSF48726">
    <property type="entry name" value="Immunoglobulin"/>
    <property type="match status" value="2"/>
</dbReference>
<evidence type="ECO:0000256" key="6">
    <source>
        <dbReference type="ARBA" id="ARBA00022989"/>
    </source>
</evidence>
<dbReference type="PANTHER" id="PTHR13771">
    <property type="entry name" value="INTERCELLULAR ADHESION MOLECULE"/>
    <property type="match status" value="1"/>
</dbReference>
<protein>
    <recommendedName>
        <fullName evidence="13">Ig-like domain-containing protein</fullName>
    </recommendedName>
</protein>
<evidence type="ECO:0000256" key="12">
    <source>
        <dbReference type="SAM" id="SignalP"/>
    </source>
</evidence>
<feature type="signal peptide" evidence="12">
    <location>
        <begin position="1"/>
        <end position="21"/>
    </location>
</feature>
<dbReference type="Gene3D" id="2.60.40.10">
    <property type="entry name" value="Immunoglobulins"/>
    <property type="match status" value="3"/>
</dbReference>
<dbReference type="OrthoDB" id="5843397at2759"/>
<keyword evidence="8" id="KW-1015">Disulfide bond</keyword>
<dbReference type="PROSITE" id="PS50835">
    <property type="entry name" value="IG_LIKE"/>
    <property type="match status" value="1"/>
</dbReference>
<dbReference type="InterPro" id="IPR047012">
    <property type="entry name" value="ICAM_VCAM"/>
</dbReference>
<dbReference type="GeneTree" id="ENSGT00940000159005"/>
<evidence type="ECO:0000256" key="8">
    <source>
        <dbReference type="ARBA" id="ARBA00023157"/>
    </source>
</evidence>
<evidence type="ECO:0000313" key="14">
    <source>
        <dbReference type="Ensembl" id="ENSSMAP00000034748.2"/>
    </source>
</evidence>
<keyword evidence="2" id="KW-0812">Transmembrane</keyword>
<proteinExistence type="predicted"/>
<evidence type="ECO:0000256" key="9">
    <source>
        <dbReference type="ARBA" id="ARBA00023180"/>
    </source>
</evidence>
<evidence type="ECO:0000256" key="4">
    <source>
        <dbReference type="ARBA" id="ARBA00022737"/>
    </source>
</evidence>
<accession>A0A8D3BIF6</accession>
<keyword evidence="9" id="KW-0325">Glycoprotein</keyword>
<dbReference type="RefSeq" id="XP_035492482.1">
    <property type="nucleotide sequence ID" value="XM_035636589.2"/>
</dbReference>
<evidence type="ECO:0000256" key="11">
    <source>
        <dbReference type="SAM" id="MobiDB-lite"/>
    </source>
</evidence>
<reference evidence="14" key="1">
    <citation type="submission" date="2023-05" db="EMBL/GenBank/DDBJ databases">
        <title>High-quality long-read genome of Scophthalmus maximus.</title>
        <authorList>
            <person name="Lien S."/>
            <person name="Martinez P."/>
        </authorList>
    </citation>
    <scope>NUCLEOTIDE SEQUENCE [LARGE SCALE GENOMIC DNA]</scope>
</reference>
<gene>
    <name evidence="14" type="primary">LOC118312191</name>
</gene>
<feature type="domain" description="Ig-like" evidence="13">
    <location>
        <begin position="255"/>
        <end position="350"/>
    </location>
</feature>